<dbReference type="PANTHER" id="PTHR33490">
    <property type="entry name" value="BLR5614 PROTEIN-RELATED"/>
    <property type="match status" value="1"/>
</dbReference>
<keyword evidence="3" id="KW-1185">Reference proteome</keyword>
<dbReference type="Proteomes" id="UP000664399">
    <property type="component" value="Unassembled WGS sequence"/>
</dbReference>
<accession>A0ABS3LLV8</accession>
<dbReference type="Pfam" id="PF08379">
    <property type="entry name" value="Bact_transglu_N"/>
    <property type="match status" value="1"/>
</dbReference>
<sequence>MSSQITLVHRTCYRYDRPVVMGPQTVRLRPMKDCRTPVLSYTLKVEPAGAELGWGQDDNGNETAFIRFDEKVTHFNVEVSLVADMRVYDPLRLTDESPLCTQDCDTACRSQPQLGEHATTFINDLHALLPEDPARKFIKLNEVIARRVRYERRMEPGVLSAEDVLSRNCGSCRDSAWLMVLLARHMGFAARFVSGYLVQSLHGAGDEEVLNGDLHAWAQVLLPEHGWLGFDTTSGRLAGEGHIPLAVAAEPEGAAPISGLLDRCESCFNVSMQVQRLFS</sequence>
<reference evidence="2 3" key="1">
    <citation type="submission" date="2021-03" db="EMBL/GenBank/DDBJ databases">
        <title>The complete genome sequence of Acetobacter suratthaniensis TBRC 1719.</title>
        <authorList>
            <person name="Charoenyingcharoen P."/>
            <person name="Yukphan P."/>
        </authorList>
    </citation>
    <scope>NUCLEOTIDE SEQUENCE [LARGE SCALE GENOMIC DNA]</scope>
    <source>
        <strain evidence="2 3">TBRC 1719</strain>
    </source>
</reference>
<dbReference type="PANTHER" id="PTHR33490:SF1">
    <property type="entry name" value="SLL1233 PROTEIN"/>
    <property type="match status" value="1"/>
</dbReference>
<protein>
    <submittedName>
        <fullName evidence="2">Transglutaminase family protein</fullName>
    </submittedName>
</protein>
<dbReference type="InterPro" id="IPR038765">
    <property type="entry name" value="Papain-like_cys_pep_sf"/>
</dbReference>
<dbReference type="InterPro" id="IPR013589">
    <property type="entry name" value="Bac_transglu_N"/>
</dbReference>
<proteinExistence type="predicted"/>
<evidence type="ECO:0000259" key="1">
    <source>
        <dbReference type="SMART" id="SM00460"/>
    </source>
</evidence>
<name>A0ABS3LLV8_9PROT</name>
<dbReference type="SMART" id="SM00460">
    <property type="entry name" value="TGc"/>
    <property type="match status" value="1"/>
</dbReference>
<dbReference type="Gene3D" id="3.10.620.30">
    <property type="match status" value="1"/>
</dbReference>
<gene>
    <name evidence="2" type="ORF">J2D75_07655</name>
</gene>
<feature type="domain" description="Transglutaminase-like" evidence="1">
    <location>
        <begin position="164"/>
        <end position="234"/>
    </location>
</feature>
<evidence type="ECO:0000313" key="3">
    <source>
        <dbReference type="Proteomes" id="UP000664399"/>
    </source>
</evidence>
<dbReference type="Pfam" id="PF01841">
    <property type="entry name" value="Transglut_core"/>
    <property type="match status" value="1"/>
</dbReference>
<dbReference type="SUPFAM" id="SSF54001">
    <property type="entry name" value="Cysteine proteinases"/>
    <property type="match status" value="1"/>
</dbReference>
<dbReference type="EMBL" id="JAFVMG010000006">
    <property type="protein sequence ID" value="MBO1328351.1"/>
    <property type="molecule type" value="Genomic_DNA"/>
</dbReference>
<dbReference type="RefSeq" id="WP_207854179.1">
    <property type="nucleotide sequence ID" value="NZ_JAFVMG010000006.1"/>
</dbReference>
<organism evidence="2 3">
    <name type="scientific">Acetobacter suratthaniensis</name>
    <dbReference type="NCBI Taxonomy" id="1502841"/>
    <lineage>
        <taxon>Bacteria</taxon>
        <taxon>Pseudomonadati</taxon>
        <taxon>Pseudomonadota</taxon>
        <taxon>Alphaproteobacteria</taxon>
        <taxon>Acetobacterales</taxon>
        <taxon>Acetobacteraceae</taxon>
        <taxon>Acetobacter</taxon>
    </lineage>
</organism>
<dbReference type="InterPro" id="IPR002931">
    <property type="entry name" value="Transglutaminase-like"/>
</dbReference>
<comment type="caution">
    <text evidence="2">The sequence shown here is derived from an EMBL/GenBank/DDBJ whole genome shotgun (WGS) entry which is preliminary data.</text>
</comment>
<evidence type="ECO:0000313" key="2">
    <source>
        <dbReference type="EMBL" id="MBO1328351.1"/>
    </source>
</evidence>